<dbReference type="GO" id="GO:0030003">
    <property type="term" value="P:intracellular monoatomic cation homeostasis"/>
    <property type="evidence" value="ECO:0007669"/>
    <property type="project" value="TreeGrafter"/>
</dbReference>
<comment type="similarity">
    <text evidence="2">Belongs to the ZIP transporter (TC 2.A.5) family.</text>
</comment>
<evidence type="ECO:0000259" key="9">
    <source>
        <dbReference type="PROSITE" id="PS50222"/>
    </source>
</evidence>
<organism evidence="10">
    <name type="scientific">Bactrocera latifrons</name>
    <name type="common">Malaysian fruit fly</name>
    <name type="synonym">Chaetodacus latifrons</name>
    <dbReference type="NCBI Taxonomy" id="174628"/>
    <lineage>
        <taxon>Eukaryota</taxon>
        <taxon>Metazoa</taxon>
        <taxon>Ecdysozoa</taxon>
        <taxon>Arthropoda</taxon>
        <taxon>Hexapoda</taxon>
        <taxon>Insecta</taxon>
        <taxon>Pterygota</taxon>
        <taxon>Neoptera</taxon>
        <taxon>Endopterygota</taxon>
        <taxon>Diptera</taxon>
        <taxon>Brachycera</taxon>
        <taxon>Muscomorpha</taxon>
        <taxon>Tephritoidea</taxon>
        <taxon>Tephritidae</taxon>
        <taxon>Bactrocera</taxon>
        <taxon>Bactrocera</taxon>
    </lineage>
</organism>
<proteinExistence type="inferred from homology"/>
<protein>
    <submittedName>
        <fullName evidence="10">Zinc transporter foi</fullName>
    </submittedName>
</protein>
<evidence type="ECO:0000313" key="10">
    <source>
        <dbReference type="EMBL" id="JAI49693.1"/>
    </source>
</evidence>
<evidence type="ECO:0000256" key="4">
    <source>
        <dbReference type="ARBA" id="ARBA00022989"/>
    </source>
</evidence>
<reference evidence="10" key="1">
    <citation type="submission" date="2015-06" db="EMBL/GenBank/DDBJ databases">
        <authorList>
            <person name="Hoefler B.C."/>
            <person name="Straight P.D."/>
        </authorList>
    </citation>
    <scope>NUCLEOTIDE SEQUENCE</scope>
</reference>
<keyword evidence="4 7" id="KW-1133">Transmembrane helix</keyword>
<dbReference type="GO" id="GO:0005385">
    <property type="term" value="F:zinc ion transmembrane transporter activity"/>
    <property type="evidence" value="ECO:0007669"/>
    <property type="project" value="TreeGrafter"/>
</dbReference>
<evidence type="ECO:0000256" key="8">
    <source>
        <dbReference type="SAM" id="SignalP"/>
    </source>
</evidence>
<dbReference type="PANTHER" id="PTHR12191">
    <property type="entry name" value="SOLUTE CARRIER FAMILY 39"/>
    <property type="match status" value="1"/>
</dbReference>
<dbReference type="GO" id="GO:0071578">
    <property type="term" value="P:zinc ion import across plasma membrane"/>
    <property type="evidence" value="ECO:0007669"/>
    <property type="project" value="TreeGrafter"/>
</dbReference>
<dbReference type="GO" id="GO:0140410">
    <property type="term" value="F:monoatomic cation:bicarbonate symporter activity"/>
    <property type="evidence" value="ECO:0007669"/>
    <property type="project" value="TreeGrafter"/>
</dbReference>
<dbReference type="OrthoDB" id="10265193at2759"/>
<gene>
    <name evidence="10" type="primary">foi_1</name>
    <name evidence="10" type="ORF">c0_g1_i12</name>
</gene>
<evidence type="ECO:0000256" key="2">
    <source>
        <dbReference type="ARBA" id="ARBA00006939"/>
    </source>
</evidence>
<evidence type="ECO:0000256" key="3">
    <source>
        <dbReference type="ARBA" id="ARBA00022692"/>
    </source>
</evidence>
<feature type="region of interest" description="Disordered" evidence="6">
    <location>
        <begin position="90"/>
        <end position="123"/>
    </location>
</feature>
<evidence type="ECO:0000256" key="1">
    <source>
        <dbReference type="ARBA" id="ARBA00004141"/>
    </source>
</evidence>
<dbReference type="EMBL" id="GDHF01002621">
    <property type="protein sequence ID" value="JAI49693.1"/>
    <property type="molecule type" value="Transcribed_RNA"/>
</dbReference>
<keyword evidence="3 7" id="KW-0812">Transmembrane</keyword>
<feature type="chain" id="PRO_5005523078" evidence="8">
    <location>
        <begin position="22"/>
        <end position="798"/>
    </location>
</feature>
<feature type="signal peptide" evidence="8">
    <location>
        <begin position="1"/>
        <end position="21"/>
    </location>
</feature>
<evidence type="ECO:0000256" key="7">
    <source>
        <dbReference type="SAM" id="Phobius"/>
    </source>
</evidence>
<evidence type="ECO:0000256" key="6">
    <source>
        <dbReference type="SAM" id="MobiDB-lite"/>
    </source>
</evidence>
<dbReference type="InterPro" id="IPR050799">
    <property type="entry name" value="ZIP_Transporter"/>
</dbReference>
<evidence type="ECO:0000256" key="5">
    <source>
        <dbReference type="ARBA" id="ARBA00023136"/>
    </source>
</evidence>
<feature type="transmembrane region" description="Helical" evidence="7">
    <location>
        <begin position="334"/>
        <end position="356"/>
    </location>
</feature>
<feature type="region of interest" description="Disordered" evidence="6">
    <location>
        <begin position="167"/>
        <end position="187"/>
    </location>
</feature>
<keyword evidence="5 7" id="KW-0472">Membrane</keyword>
<feature type="compositionally biased region" description="Basic residues" evidence="6">
    <location>
        <begin position="98"/>
        <end position="108"/>
    </location>
</feature>
<feature type="transmembrane region" description="Helical" evidence="7">
    <location>
        <begin position="400"/>
        <end position="421"/>
    </location>
</feature>
<feature type="transmembrane region" description="Helical" evidence="7">
    <location>
        <begin position="699"/>
        <end position="719"/>
    </location>
</feature>
<feature type="transmembrane region" description="Helical" evidence="7">
    <location>
        <begin position="368"/>
        <end position="388"/>
    </location>
</feature>
<dbReference type="PANTHER" id="PTHR12191:SF37">
    <property type="entry name" value="ZINC TRANSPORTER FOI"/>
    <property type="match status" value="1"/>
</dbReference>
<dbReference type="AlphaFoldDB" id="A0A0K8WEU8"/>
<name>A0A0K8WEU8_BACLA</name>
<dbReference type="GO" id="GO:0005509">
    <property type="term" value="F:calcium ion binding"/>
    <property type="evidence" value="ECO:0007669"/>
    <property type="project" value="InterPro"/>
</dbReference>
<dbReference type="InterPro" id="IPR002048">
    <property type="entry name" value="EF_hand_dom"/>
</dbReference>
<dbReference type="GO" id="GO:0005886">
    <property type="term" value="C:plasma membrane"/>
    <property type="evidence" value="ECO:0007669"/>
    <property type="project" value="TreeGrafter"/>
</dbReference>
<dbReference type="InterPro" id="IPR003689">
    <property type="entry name" value="ZIP"/>
</dbReference>
<feature type="transmembrane region" description="Helical" evidence="7">
    <location>
        <begin position="759"/>
        <end position="779"/>
    </location>
</feature>
<feature type="domain" description="EF-hand" evidence="9">
    <location>
        <begin position="126"/>
        <end position="161"/>
    </location>
</feature>
<keyword evidence="8" id="KW-0732">Signal</keyword>
<sequence length="798" mass="87733">MARHIMAVCVVCLLCADRIPCQEHVIKDYVANAAAYPPPHFEYQQLNARVHERRDALRFGVDPLTANTHKRTVNDVADDADELDIETRTTTSHIYSNKPHRRKRHAGHAHGEESTTTTSALHQPEITAEFLQRIFVEYGHKADGTLTVDEFQHILKKLGLNQLIEGESGAKQQQKQQQERLQHPAAEASSNGTVSIFPVFNHLTFPLPPILTHTFLSTILKCVSDAALVYHVQPHKLIEHTHPHIERAVHCNESDATDCAQAHQHQPKFKVLHEHTANYTISKEDMLHLCPVLLYQMASPLAGDRAGCIDPSILEHVEANEAGEYAAKEDMVYVWVYAFISVFACGILGLVGVAIIPFMDSRYYKYIIQYLVALAVGTMTGDALLHLLPHSLAGQSEQNMILKGLGCMSGIVFFYMTEHGLTMISEWRKRIAKSDTTQQSRAKVVRDPDSSVNNSVAGDKLCKSKYSSYPYCYDEIAMDTKNDMHLPGSKLNNISDLSGELMGVSNNVERKRNGKADAEDNDAVAQSLIPVWHHNHQDHQHAQPQHQHIHLPDSNTISTDLDGNSMGGGGGGGAGDGHSHALVYNPTVATNGNAKEHSLVSNSVPTVILREHESSHHGHSHKHGHVHSPPESLSAVVWMIIMGDGLHNFTDGMAIGAAFAENIAGGFSTSLAVFCHELPHELGDFAILIKAGMSIKTAVYYNLLTSVLSFLGMIIGIIFGQSPNVAQWMFAVAAGLFIYIALVDMMPELSSAHKTLEQFLLQILGMCTGVAIMLLIALYEGDLLSVFSSTSTTATHQH</sequence>
<comment type="subcellular location">
    <subcellularLocation>
        <location evidence="1">Membrane</location>
        <topology evidence="1">Multi-pass membrane protein</topology>
    </subcellularLocation>
</comment>
<dbReference type="Pfam" id="PF02535">
    <property type="entry name" value="Zip"/>
    <property type="match status" value="1"/>
</dbReference>
<dbReference type="PROSITE" id="PS50222">
    <property type="entry name" value="EF_HAND_2"/>
    <property type="match status" value="1"/>
</dbReference>
<accession>A0A0K8WEU8</accession>
<feature type="transmembrane region" description="Helical" evidence="7">
    <location>
        <begin position="725"/>
        <end position="747"/>
    </location>
</feature>